<sequence>MGSFSLFSPSRKRGKQPVCMPCIIATIADFGELKKNNIQNLPGFSQYKSTVHTLDKKDFDRIRGLTAIRLQSQYGLPLEIKREFRVRIWVNGDVPKFYHVGIPKATHFLKIFLADLWLENMQYREYGSSILLETKFEQ</sequence>
<keyword evidence="2" id="KW-1185">Reference proteome</keyword>
<dbReference type="AlphaFoldDB" id="A0A2G5SYK7"/>
<proteinExistence type="predicted"/>
<comment type="caution">
    <text evidence="1">The sequence shown here is derived from an EMBL/GenBank/DDBJ whole genome shotgun (WGS) entry which is preliminary data.</text>
</comment>
<dbReference type="Proteomes" id="UP000230233">
    <property type="component" value="Chromosome X"/>
</dbReference>
<name>A0A2G5SYK7_9PELO</name>
<evidence type="ECO:0000313" key="1">
    <source>
        <dbReference type="EMBL" id="PIC19989.1"/>
    </source>
</evidence>
<dbReference type="OrthoDB" id="10282512at2759"/>
<organism evidence="1 2">
    <name type="scientific">Caenorhabditis nigoni</name>
    <dbReference type="NCBI Taxonomy" id="1611254"/>
    <lineage>
        <taxon>Eukaryota</taxon>
        <taxon>Metazoa</taxon>
        <taxon>Ecdysozoa</taxon>
        <taxon>Nematoda</taxon>
        <taxon>Chromadorea</taxon>
        <taxon>Rhabditida</taxon>
        <taxon>Rhabditina</taxon>
        <taxon>Rhabditomorpha</taxon>
        <taxon>Rhabditoidea</taxon>
        <taxon>Rhabditidae</taxon>
        <taxon>Peloderinae</taxon>
        <taxon>Caenorhabditis</taxon>
    </lineage>
</organism>
<protein>
    <submittedName>
        <fullName evidence="1">Uncharacterized protein</fullName>
    </submittedName>
</protein>
<evidence type="ECO:0000313" key="2">
    <source>
        <dbReference type="Proteomes" id="UP000230233"/>
    </source>
</evidence>
<accession>A0A2G5SYK7</accession>
<dbReference type="EMBL" id="PDUG01000006">
    <property type="protein sequence ID" value="PIC19989.1"/>
    <property type="molecule type" value="Genomic_DNA"/>
</dbReference>
<gene>
    <name evidence="1" type="primary">Cnig_chr_X.g25335</name>
    <name evidence="1" type="ORF">B9Z55_025335</name>
</gene>
<reference evidence="2" key="1">
    <citation type="submission" date="2017-10" db="EMBL/GenBank/DDBJ databases">
        <title>Rapid genome shrinkage in a self-fertile nematode reveals novel sperm competition proteins.</title>
        <authorList>
            <person name="Yin D."/>
            <person name="Schwarz E.M."/>
            <person name="Thomas C.G."/>
            <person name="Felde R.L."/>
            <person name="Korf I.F."/>
            <person name="Cutter A.D."/>
            <person name="Schartner C.M."/>
            <person name="Ralston E.J."/>
            <person name="Meyer B.J."/>
            <person name="Haag E.S."/>
        </authorList>
    </citation>
    <scope>NUCLEOTIDE SEQUENCE [LARGE SCALE GENOMIC DNA]</scope>
    <source>
        <strain evidence="2">JU1422</strain>
    </source>
</reference>